<sequence length="350" mass="39321">MLLASTPLSLHFLFYRLSLLSISFLALVTLTVRICSFPFLRMNRRSAFVTTNLVGGLGNQLFLVANLLATAKRNNVAAFLPRAPLSSSCEAPRPTYWPSVFQDLPAFGVAEEVPTDLPVTAVSESRPVAPVTLHSSAPQIYDMVGFFQSDVYFRDYPIIKSVIPRSLIAKAAEHMRVNYGIERETHAVALHLRRGDYTRMRHVFEELPLSYYDTALRQLLGGFLLRDIVCAYEGKGHQVKVLIFCEETLFGDTAVGYFASKYAGLDVSLVHATNEVNAPFQSGVECPRDVLELLMIHLCSDVVMANSTFSWWGAYLNEKPLRRVVAPSKWFVQDPYPSSNHLYCDDWILL</sequence>
<feature type="transmembrane region" description="Helical" evidence="3">
    <location>
        <begin position="12"/>
        <end position="35"/>
    </location>
</feature>
<comment type="caution">
    <text evidence="5">The sequence shown here is derived from an EMBL/GenBank/DDBJ whole genome shotgun (WGS) entry which is preliminary data.</text>
</comment>
<evidence type="ECO:0000313" key="4">
    <source>
        <dbReference type="EMBL" id="EPY27844.1"/>
    </source>
</evidence>
<dbReference type="EMBL" id="ATMH01005494">
    <property type="protein sequence ID" value="EPY27844.1"/>
    <property type="molecule type" value="Genomic_DNA"/>
</dbReference>
<reference evidence="5" key="2">
    <citation type="submission" date="2013-03" db="EMBL/GenBank/DDBJ databases">
        <authorList>
            <person name="Motta M.C.M."/>
            <person name="Martins A.C.A."/>
            <person name="Preta C.M.C.C."/>
            <person name="Silva R."/>
            <person name="de Souza S.S."/>
            <person name="Klein C.C."/>
            <person name="de Almeida L.G.P."/>
            <person name="Cunha O.L."/>
            <person name="Colabardini A.C."/>
            <person name="Lima B.A."/>
            <person name="Machado C.R."/>
            <person name="Soares C.M.A."/>
            <person name="de Menezes C.B.A."/>
            <person name="Bartolomeu D.C."/>
            <person name="Grisard E.C."/>
            <person name="Fantinatti-Garboggini F."/>
            <person name="Rodrigues-Luiz G.F."/>
            <person name="Wagner G."/>
            <person name="Goldman G.H."/>
            <person name="Fietto J.L.R."/>
            <person name="Ciapina L.P."/>
            <person name="Brocchi M."/>
            <person name="Elias M.C."/>
            <person name="Goldman M.H.S."/>
            <person name="Sagot M.-F."/>
            <person name="Pereira M."/>
            <person name="Stoco P.H."/>
            <person name="Teixeira S.M.R."/>
            <person name="de Mendonca-Neto R.P."/>
            <person name="Maciel T.E.F."/>
            <person name="Mendes T.A.O."/>
            <person name="Urmenyi T.P."/>
            <person name="Teixeira M.M.G."/>
            <person name="de Camargo E.F.P."/>
            <person name="de Sousa W."/>
            <person name="Schenkman S."/>
            <person name="de Vasconcelos A.T.R."/>
        </authorList>
    </citation>
    <scope>NUCLEOTIDE SEQUENCE</scope>
</reference>
<evidence type="ECO:0000256" key="1">
    <source>
        <dbReference type="ARBA" id="ARBA00022676"/>
    </source>
</evidence>
<keyword evidence="2" id="KW-0808">Transferase</keyword>
<keyword evidence="1" id="KW-0328">Glycosyltransferase</keyword>
<protein>
    <submittedName>
        <fullName evidence="5">Glycoside hydrolase family protein</fullName>
    </submittedName>
</protein>
<dbReference type="Proteomes" id="UP000015354">
    <property type="component" value="Unassembled WGS sequence"/>
</dbReference>
<keyword evidence="5" id="KW-0378">Hydrolase</keyword>
<dbReference type="Pfam" id="PF01531">
    <property type="entry name" value="Glyco_transf_11"/>
    <property type="match status" value="1"/>
</dbReference>
<keyword evidence="6" id="KW-1185">Reference proteome</keyword>
<dbReference type="InterPro" id="IPR002516">
    <property type="entry name" value="Glyco_trans_11"/>
</dbReference>
<evidence type="ECO:0000313" key="6">
    <source>
        <dbReference type="Proteomes" id="UP000015354"/>
    </source>
</evidence>
<evidence type="ECO:0000313" key="5">
    <source>
        <dbReference type="EMBL" id="EPY34142.1"/>
    </source>
</evidence>
<keyword evidence="3" id="KW-0812">Transmembrane</keyword>
<dbReference type="GO" id="GO:0008107">
    <property type="term" value="F:galactoside 2-alpha-L-fucosyltransferase activity"/>
    <property type="evidence" value="ECO:0007669"/>
    <property type="project" value="InterPro"/>
</dbReference>
<gene>
    <name evidence="5" type="ORF">STCU_01829</name>
    <name evidence="4" type="ORF">STCU_05494</name>
</gene>
<dbReference type="PANTHER" id="PTHR11927">
    <property type="entry name" value="GALACTOSIDE 2-L-FUCOSYLTRANSFERASE"/>
    <property type="match status" value="1"/>
</dbReference>
<dbReference type="AlphaFoldDB" id="S9UT74"/>
<evidence type="ECO:0000256" key="2">
    <source>
        <dbReference type="ARBA" id="ARBA00022679"/>
    </source>
</evidence>
<organism evidence="5 6">
    <name type="scientific">Strigomonas culicis</name>
    <dbReference type="NCBI Taxonomy" id="28005"/>
    <lineage>
        <taxon>Eukaryota</taxon>
        <taxon>Discoba</taxon>
        <taxon>Euglenozoa</taxon>
        <taxon>Kinetoplastea</taxon>
        <taxon>Metakinetoplastina</taxon>
        <taxon>Trypanosomatida</taxon>
        <taxon>Trypanosomatidae</taxon>
        <taxon>Strigomonadinae</taxon>
        <taxon>Strigomonas</taxon>
    </lineage>
</organism>
<feature type="transmembrane region" description="Helical" evidence="3">
    <location>
        <begin position="47"/>
        <end position="69"/>
    </location>
</feature>
<keyword evidence="3" id="KW-1133">Transmembrane helix</keyword>
<proteinExistence type="predicted"/>
<dbReference type="GO" id="GO:0005975">
    <property type="term" value="P:carbohydrate metabolic process"/>
    <property type="evidence" value="ECO:0007669"/>
    <property type="project" value="InterPro"/>
</dbReference>
<dbReference type="PANTHER" id="PTHR11927:SF9">
    <property type="entry name" value="L-FUCOSYLTRANSFERASE"/>
    <property type="match status" value="1"/>
</dbReference>
<dbReference type="OrthoDB" id="3226at2759"/>
<keyword evidence="3" id="KW-0472">Membrane</keyword>
<dbReference type="EMBL" id="ATMH01001829">
    <property type="protein sequence ID" value="EPY34142.1"/>
    <property type="molecule type" value="Genomic_DNA"/>
</dbReference>
<reference evidence="5 6" key="1">
    <citation type="journal article" date="2013" name="PLoS ONE">
        <title>Predicting the Proteins of Angomonas deanei, Strigomonas culicis and Their Respective Endosymbionts Reveals New Aspects of the Trypanosomatidae Family.</title>
        <authorList>
            <person name="Motta M.C."/>
            <person name="Martins A.C."/>
            <person name="de Souza S.S."/>
            <person name="Catta-Preta C.M."/>
            <person name="Silva R."/>
            <person name="Klein C.C."/>
            <person name="de Almeida L.G."/>
            <person name="de Lima Cunha O."/>
            <person name="Ciapina L.P."/>
            <person name="Brocchi M."/>
            <person name="Colabardini A.C."/>
            <person name="de Araujo Lima B."/>
            <person name="Machado C.R."/>
            <person name="de Almeida Soares C.M."/>
            <person name="Probst C.M."/>
            <person name="de Menezes C.B."/>
            <person name="Thompson C.E."/>
            <person name="Bartholomeu D.C."/>
            <person name="Gradia D.F."/>
            <person name="Pavoni D.P."/>
            <person name="Grisard E.C."/>
            <person name="Fantinatti-Garboggini F."/>
            <person name="Marchini F.K."/>
            <person name="Rodrigues-Luiz G.F."/>
            <person name="Wagner G."/>
            <person name="Goldman G.H."/>
            <person name="Fietto J.L."/>
            <person name="Elias M.C."/>
            <person name="Goldman M.H."/>
            <person name="Sagot M.F."/>
            <person name="Pereira M."/>
            <person name="Stoco P.H."/>
            <person name="de Mendonca-Neto R.P."/>
            <person name="Teixeira S.M."/>
            <person name="Maciel T.E."/>
            <person name="de Oliveira Mendes T.A."/>
            <person name="Urmenyi T.P."/>
            <person name="de Souza W."/>
            <person name="Schenkman S."/>
            <person name="de Vasconcelos A.T."/>
        </authorList>
    </citation>
    <scope>NUCLEOTIDE SEQUENCE [LARGE SCALE GENOMIC DNA]</scope>
</reference>
<dbReference type="GO" id="GO:0016020">
    <property type="term" value="C:membrane"/>
    <property type="evidence" value="ECO:0007669"/>
    <property type="project" value="InterPro"/>
</dbReference>
<dbReference type="GO" id="GO:0016787">
    <property type="term" value="F:hydrolase activity"/>
    <property type="evidence" value="ECO:0007669"/>
    <property type="project" value="UniProtKB-KW"/>
</dbReference>
<evidence type="ECO:0000256" key="3">
    <source>
        <dbReference type="SAM" id="Phobius"/>
    </source>
</evidence>
<accession>S9UT74</accession>
<name>S9UT74_9TRYP</name>